<dbReference type="InterPro" id="IPR053466">
    <property type="entry name" value="L-arabinose_ABC_transporter"/>
</dbReference>
<dbReference type="InterPro" id="IPR017871">
    <property type="entry name" value="ABC_transporter-like_CS"/>
</dbReference>
<evidence type="ECO:0000256" key="9">
    <source>
        <dbReference type="ARBA" id="ARBA00023136"/>
    </source>
</evidence>
<dbReference type="SMART" id="SM00382">
    <property type="entry name" value="AAA"/>
    <property type="match status" value="2"/>
</dbReference>
<organism evidence="11 12">
    <name type="scientific">Knoellia subterranea KCTC 19937</name>
    <dbReference type="NCBI Taxonomy" id="1385521"/>
    <lineage>
        <taxon>Bacteria</taxon>
        <taxon>Bacillati</taxon>
        <taxon>Actinomycetota</taxon>
        <taxon>Actinomycetes</taxon>
        <taxon>Micrococcales</taxon>
        <taxon>Intrasporangiaceae</taxon>
        <taxon>Knoellia</taxon>
    </lineage>
</organism>
<reference evidence="11 12" key="1">
    <citation type="submission" date="2013-08" db="EMBL/GenBank/DDBJ databases">
        <title>The genome sequence of Knoellia subterranea.</title>
        <authorList>
            <person name="Zhu W."/>
            <person name="Wang G."/>
        </authorList>
    </citation>
    <scope>NUCLEOTIDE SEQUENCE [LARGE SCALE GENOMIC DNA]</scope>
    <source>
        <strain evidence="11 12">KCTC 19937</strain>
    </source>
</reference>
<dbReference type="Proteomes" id="UP000030011">
    <property type="component" value="Unassembled WGS sequence"/>
</dbReference>
<dbReference type="PANTHER" id="PTHR43790:SF1">
    <property type="entry name" value="XYLOSE IMPORT ATP-BINDING PROTEIN XYLG"/>
    <property type="match status" value="1"/>
</dbReference>
<evidence type="ECO:0000256" key="5">
    <source>
        <dbReference type="ARBA" id="ARBA00022737"/>
    </source>
</evidence>
<dbReference type="FunFam" id="3.40.50.300:FF:000127">
    <property type="entry name" value="Ribose import ATP-binding protein RbsA"/>
    <property type="match status" value="1"/>
</dbReference>
<dbReference type="CDD" id="cd03215">
    <property type="entry name" value="ABC_Carb_Monos_II"/>
    <property type="match status" value="1"/>
</dbReference>
<dbReference type="SUPFAM" id="SSF52540">
    <property type="entry name" value="P-loop containing nucleoside triphosphate hydrolases"/>
    <property type="match status" value="2"/>
</dbReference>
<dbReference type="GO" id="GO:0005886">
    <property type="term" value="C:plasma membrane"/>
    <property type="evidence" value="ECO:0007669"/>
    <property type="project" value="UniProtKB-SubCell"/>
</dbReference>
<evidence type="ECO:0000259" key="10">
    <source>
        <dbReference type="PROSITE" id="PS50893"/>
    </source>
</evidence>
<evidence type="ECO:0000256" key="3">
    <source>
        <dbReference type="ARBA" id="ARBA00022475"/>
    </source>
</evidence>
<evidence type="ECO:0000256" key="2">
    <source>
        <dbReference type="ARBA" id="ARBA00022448"/>
    </source>
</evidence>
<evidence type="ECO:0000256" key="8">
    <source>
        <dbReference type="ARBA" id="ARBA00022967"/>
    </source>
</evidence>
<dbReference type="STRING" id="1385521.N803_12880"/>
<proteinExistence type="predicted"/>
<dbReference type="InterPro" id="IPR003439">
    <property type="entry name" value="ABC_transporter-like_ATP-bd"/>
</dbReference>
<evidence type="ECO:0000256" key="4">
    <source>
        <dbReference type="ARBA" id="ARBA00022597"/>
    </source>
</evidence>
<name>A0A0A0JKI9_9MICO</name>
<keyword evidence="7 11" id="KW-0067">ATP-binding</keyword>
<dbReference type="AlphaFoldDB" id="A0A0A0JKI9"/>
<feature type="domain" description="ABC transporter" evidence="10">
    <location>
        <begin position="8"/>
        <end position="245"/>
    </location>
</feature>
<keyword evidence="3" id="KW-1003">Cell membrane</keyword>
<dbReference type="Gene3D" id="3.40.50.300">
    <property type="entry name" value="P-loop containing nucleotide triphosphate hydrolases"/>
    <property type="match status" value="2"/>
</dbReference>
<dbReference type="InterPro" id="IPR050107">
    <property type="entry name" value="ABC_carbohydrate_import_ATPase"/>
</dbReference>
<keyword evidence="2" id="KW-0813">Transport</keyword>
<sequence length="522" mass="57040">MADSAPILEMTGITKTFPGVKALSDVTLTVRRGDVHAICGENGAGKSTLMKVLSGVHPHGSYDGTIRFNGADVTFNNIRDSEHAGIVIIHQELALIPELSIAENIFLGNEETRRGAIDWVSTNNRARDLLARVGLEEDPETPIKNIGVGKQQLVEIAKALSKDVKLLILDEPTAALNEEDSRHLLDLIRGLQAKGITSIMISHKLNEIEAIADAITIIRDGQTVETLDVREGAVDEDRIIRGMVGRSLESRFPDHTPDIGEVMFEVKNWTVAHPQVPERLVAKQSEFFVRRGEIVGFAGLMGSGRTELMRSLFGHSYGTWLSGEMTLNGKRVDLRSVPAAIDAGIGYLTEDRKTLGLNLLDDIKSTTVSAKLKKIAHNFVIDRRAEHKAAEDYRQALRTRTPSVDYGVAKLSGGNQQKVVLAKWLFTDPDLLILDEPTRGIDVGAKYEIYGIIQRLASQGKGVIVVSSELPELLGLSDRIYTISEGRITGVLDKDNADQESLMRLMTKTTGSTPSSTPKDAA</sequence>
<dbReference type="GO" id="GO:0005524">
    <property type="term" value="F:ATP binding"/>
    <property type="evidence" value="ECO:0007669"/>
    <property type="project" value="UniProtKB-KW"/>
</dbReference>
<evidence type="ECO:0000256" key="6">
    <source>
        <dbReference type="ARBA" id="ARBA00022741"/>
    </source>
</evidence>
<dbReference type="InterPro" id="IPR027417">
    <property type="entry name" value="P-loop_NTPase"/>
</dbReference>
<evidence type="ECO:0000313" key="11">
    <source>
        <dbReference type="EMBL" id="KGN37950.1"/>
    </source>
</evidence>
<keyword evidence="5" id="KW-0677">Repeat</keyword>
<keyword evidence="12" id="KW-1185">Reference proteome</keyword>
<dbReference type="CDD" id="cd03216">
    <property type="entry name" value="ABC_Carb_Monos_I"/>
    <property type="match status" value="1"/>
</dbReference>
<accession>A0A0A0JKI9</accession>
<comment type="caution">
    <text evidence="11">The sequence shown here is derived from an EMBL/GenBank/DDBJ whole genome shotgun (WGS) entry which is preliminary data.</text>
</comment>
<dbReference type="PROSITE" id="PS00211">
    <property type="entry name" value="ABC_TRANSPORTER_1"/>
    <property type="match status" value="1"/>
</dbReference>
<dbReference type="EMBL" id="AVPK01000004">
    <property type="protein sequence ID" value="KGN37950.1"/>
    <property type="molecule type" value="Genomic_DNA"/>
</dbReference>
<keyword evidence="6" id="KW-0547">Nucleotide-binding</keyword>
<evidence type="ECO:0000313" key="12">
    <source>
        <dbReference type="Proteomes" id="UP000030011"/>
    </source>
</evidence>
<evidence type="ECO:0000256" key="1">
    <source>
        <dbReference type="ARBA" id="ARBA00004202"/>
    </source>
</evidence>
<keyword evidence="9" id="KW-0472">Membrane</keyword>
<evidence type="ECO:0000256" key="7">
    <source>
        <dbReference type="ARBA" id="ARBA00022840"/>
    </source>
</evidence>
<keyword evidence="4" id="KW-0762">Sugar transport</keyword>
<dbReference type="PROSITE" id="PS50893">
    <property type="entry name" value="ABC_TRANSPORTER_2"/>
    <property type="match status" value="2"/>
</dbReference>
<comment type="subcellular location">
    <subcellularLocation>
        <location evidence="1">Cell membrane</location>
        <topology evidence="1">Peripheral membrane protein</topology>
    </subcellularLocation>
</comment>
<feature type="domain" description="ABC transporter" evidence="10">
    <location>
        <begin position="264"/>
        <end position="510"/>
    </location>
</feature>
<dbReference type="PANTHER" id="PTHR43790">
    <property type="entry name" value="CARBOHYDRATE TRANSPORT ATP-BINDING PROTEIN MG119-RELATED"/>
    <property type="match status" value="1"/>
</dbReference>
<dbReference type="Pfam" id="PF00005">
    <property type="entry name" value="ABC_tran"/>
    <property type="match status" value="2"/>
</dbReference>
<dbReference type="NCBIfam" id="NF040905">
    <property type="entry name" value="GguA"/>
    <property type="match status" value="1"/>
</dbReference>
<dbReference type="eggNOG" id="COG1129">
    <property type="taxonomic scope" value="Bacteria"/>
</dbReference>
<keyword evidence="8" id="KW-1278">Translocase</keyword>
<dbReference type="GO" id="GO:0016887">
    <property type="term" value="F:ATP hydrolysis activity"/>
    <property type="evidence" value="ECO:0007669"/>
    <property type="project" value="InterPro"/>
</dbReference>
<dbReference type="InterPro" id="IPR003593">
    <property type="entry name" value="AAA+_ATPase"/>
</dbReference>
<gene>
    <name evidence="11" type="ORF">N803_12880</name>
</gene>
<protein>
    <submittedName>
        <fullName evidence="11">Xylose ABC transporter ATP-binding protein</fullName>
    </submittedName>
</protein>